<evidence type="ECO:0000313" key="9">
    <source>
        <dbReference type="Proteomes" id="UP000545507"/>
    </source>
</evidence>
<feature type="binding site" description="covalent" evidence="4">
    <location>
        <position position="148"/>
    </location>
    <ligand>
        <name>heme c</name>
        <dbReference type="ChEBI" id="CHEBI:61717"/>
        <label>2</label>
    </ligand>
</feature>
<comment type="PTM">
    <text evidence="4">Binds 2 heme c groups covalently per subunit.</text>
</comment>
<feature type="domain" description="Cytochrome c" evidence="7">
    <location>
        <begin position="19"/>
        <end position="105"/>
    </location>
</feature>
<evidence type="ECO:0000313" key="8">
    <source>
        <dbReference type="EMBL" id="NWF45553.1"/>
    </source>
</evidence>
<feature type="binding site" description="covalent" evidence="4">
    <location>
        <position position="41"/>
    </location>
    <ligand>
        <name>heme c</name>
        <dbReference type="ChEBI" id="CHEBI:61717"/>
        <label>1</label>
    </ligand>
</feature>
<feature type="binding site" description="axial binding residue" evidence="5">
    <location>
        <position position="42"/>
    </location>
    <ligand>
        <name>heme c</name>
        <dbReference type="ChEBI" id="CHEBI:61717"/>
        <label>1</label>
    </ligand>
    <ligandPart>
        <name>Fe</name>
        <dbReference type="ChEBI" id="CHEBI:18248"/>
    </ligandPart>
</feature>
<feature type="binding site" description="axial binding residue" evidence="5">
    <location>
        <position position="194"/>
    </location>
    <ligand>
        <name>heme c</name>
        <dbReference type="ChEBI" id="CHEBI:61717"/>
        <label>2</label>
    </ligand>
    <ligandPart>
        <name>Fe</name>
        <dbReference type="ChEBI" id="CHEBI:18248"/>
    </ligandPart>
</feature>
<dbReference type="RefSeq" id="WP_177135466.1">
    <property type="nucleotide sequence ID" value="NZ_VYGV01000007.1"/>
</dbReference>
<feature type="binding site" description="axial binding residue" evidence="5">
    <location>
        <position position="152"/>
    </location>
    <ligand>
        <name>heme c</name>
        <dbReference type="ChEBI" id="CHEBI:61717"/>
        <label>2</label>
    </ligand>
    <ligandPart>
        <name>Fe</name>
        <dbReference type="ChEBI" id="CHEBI:18248"/>
    </ligandPart>
</feature>
<dbReference type="GO" id="GO:0020037">
    <property type="term" value="F:heme binding"/>
    <property type="evidence" value="ECO:0007669"/>
    <property type="project" value="InterPro"/>
</dbReference>
<gene>
    <name evidence="8" type="ORF">F3K02_09880</name>
</gene>
<protein>
    <submittedName>
        <fullName evidence="8">C-type cytochrome</fullName>
    </submittedName>
</protein>
<feature type="binding site" description="covalent" evidence="4">
    <location>
        <position position="151"/>
    </location>
    <ligand>
        <name>heme c</name>
        <dbReference type="ChEBI" id="CHEBI:61717"/>
        <label>2</label>
    </ligand>
</feature>
<dbReference type="InterPro" id="IPR036909">
    <property type="entry name" value="Cyt_c-like_dom_sf"/>
</dbReference>
<evidence type="ECO:0000256" key="2">
    <source>
        <dbReference type="ARBA" id="ARBA00022723"/>
    </source>
</evidence>
<organism evidence="8 9">
    <name type="scientific">Hydrogenophaga aromaticivorans</name>
    <dbReference type="NCBI Taxonomy" id="2610898"/>
    <lineage>
        <taxon>Bacteria</taxon>
        <taxon>Pseudomonadati</taxon>
        <taxon>Pseudomonadota</taxon>
        <taxon>Betaproteobacteria</taxon>
        <taxon>Burkholderiales</taxon>
        <taxon>Comamonadaceae</taxon>
        <taxon>Hydrogenophaga</taxon>
    </lineage>
</organism>
<evidence type="ECO:0000259" key="7">
    <source>
        <dbReference type="PROSITE" id="PS51007"/>
    </source>
</evidence>
<dbReference type="PIRSF" id="PIRSF000005">
    <property type="entry name" value="Cytochrome_c4"/>
    <property type="match status" value="1"/>
</dbReference>
<dbReference type="PANTHER" id="PTHR33751:SF11">
    <property type="entry name" value="BLL4483 PROTEIN"/>
    <property type="match status" value="1"/>
</dbReference>
<feature type="binding site" description="covalent" evidence="4">
    <location>
        <position position="38"/>
    </location>
    <ligand>
        <name>heme c</name>
        <dbReference type="ChEBI" id="CHEBI:61717"/>
        <label>1</label>
    </ligand>
</feature>
<accession>A0A7Y8KXY8</accession>
<proteinExistence type="predicted"/>
<dbReference type="PROSITE" id="PS51007">
    <property type="entry name" value="CYTC"/>
    <property type="match status" value="2"/>
</dbReference>
<reference evidence="8 9" key="1">
    <citation type="submission" date="2019-09" db="EMBL/GenBank/DDBJ databases">
        <title>Hydrogenophaga aromatica sp. nov., isolated from a para-xylene-degrading enrichment culture.</title>
        <authorList>
            <person name="Tancsics A."/>
            <person name="Banerjee S."/>
        </authorList>
    </citation>
    <scope>NUCLEOTIDE SEQUENCE [LARGE SCALE GENOMIC DNA]</scope>
    <source>
        <strain evidence="8 9">D2P1</strain>
    </source>
</reference>
<evidence type="ECO:0000256" key="6">
    <source>
        <dbReference type="SAM" id="SignalP"/>
    </source>
</evidence>
<feature type="signal peptide" evidence="6">
    <location>
        <begin position="1"/>
        <end position="22"/>
    </location>
</feature>
<dbReference type="Gene3D" id="1.10.760.10">
    <property type="entry name" value="Cytochrome c-like domain"/>
    <property type="match status" value="2"/>
</dbReference>
<evidence type="ECO:0000256" key="4">
    <source>
        <dbReference type="PIRSR" id="PIRSR000005-1"/>
    </source>
</evidence>
<evidence type="ECO:0000256" key="1">
    <source>
        <dbReference type="ARBA" id="ARBA00022617"/>
    </source>
</evidence>
<dbReference type="PROSITE" id="PS51257">
    <property type="entry name" value="PROKAR_LIPOPROTEIN"/>
    <property type="match status" value="1"/>
</dbReference>
<dbReference type="Proteomes" id="UP000545507">
    <property type="component" value="Unassembled WGS sequence"/>
</dbReference>
<sequence length="222" mass="22048">MNAGRWILGLGLGLMLSVSCHADGAAIAKTGLGAAPACQTCHGAAGEGVAQAGFPRLAGLGATYLQRQLAAFADGTRVNDVMMPIAKALSLADGAEVSAYYAALPAPAAPAGAPPTASPQATAAAPAPASVGATLATRGRWADKLPACEQCHGPGGRGVGPDFPALVGQSATYLANQLTAWKTGARPPGPMGLMADVAKKLSEAEVRAVADHYASLPSRAAR</sequence>
<evidence type="ECO:0000256" key="5">
    <source>
        <dbReference type="PIRSR" id="PIRSR000005-2"/>
    </source>
</evidence>
<name>A0A7Y8KXY8_9BURK</name>
<dbReference type="Pfam" id="PF13442">
    <property type="entry name" value="Cytochrome_CBB3"/>
    <property type="match status" value="1"/>
</dbReference>
<dbReference type="InterPro" id="IPR024167">
    <property type="entry name" value="Cytochrome_c4-like"/>
</dbReference>
<keyword evidence="2 5" id="KW-0479">Metal-binding</keyword>
<dbReference type="GO" id="GO:0009055">
    <property type="term" value="F:electron transfer activity"/>
    <property type="evidence" value="ECO:0007669"/>
    <property type="project" value="InterPro"/>
</dbReference>
<keyword evidence="6" id="KW-0732">Signal</keyword>
<dbReference type="Pfam" id="PF00034">
    <property type="entry name" value="Cytochrom_C"/>
    <property type="match status" value="1"/>
</dbReference>
<feature type="binding site" description="axial binding residue" evidence="5">
    <location>
        <position position="82"/>
    </location>
    <ligand>
        <name>heme c</name>
        <dbReference type="ChEBI" id="CHEBI:61717"/>
        <label>1</label>
    </ligand>
    <ligandPart>
        <name>Fe</name>
        <dbReference type="ChEBI" id="CHEBI:18248"/>
    </ligandPart>
</feature>
<dbReference type="EMBL" id="VYGV01000007">
    <property type="protein sequence ID" value="NWF45553.1"/>
    <property type="molecule type" value="Genomic_DNA"/>
</dbReference>
<dbReference type="GO" id="GO:0005506">
    <property type="term" value="F:iron ion binding"/>
    <property type="evidence" value="ECO:0007669"/>
    <property type="project" value="InterPro"/>
</dbReference>
<dbReference type="SUPFAM" id="SSF46626">
    <property type="entry name" value="Cytochrome c"/>
    <property type="match status" value="2"/>
</dbReference>
<dbReference type="GO" id="GO:0042597">
    <property type="term" value="C:periplasmic space"/>
    <property type="evidence" value="ECO:0007669"/>
    <property type="project" value="InterPro"/>
</dbReference>
<evidence type="ECO:0000256" key="3">
    <source>
        <dbReference type="ARBA" id="ARBA00023004"/>
    </source>
</evidence>
<dbReference type="InterPro" id="IPR050597">
    <property type="entry name" value="Cytochrome_c_Oxidase_Subunit"/>
</dbReference>
<dbReference type="AlphaFoldDB" id="A0A7Y8KXY8"/>
<keyword evidence="3 5" id="KW-0408">Iron</keyword>
<keyword evidence="1 4" id="KW-0349">Heme</keyword>
<dbReference type="PANTHER" id="PTHR33751">
    <property type="entry name" value="CBB3-TYPE CYTOCHROME C OXIDASE SUBUNIT FIXP"/>
    <property type="match status" value="1"/>
</dbReference>
<keyword evidence="9" id="KW-1185">Reference proteome</keyword>
<feature type="chain" id="PRO_5031167108" evidence="6">
    <location>
        <begin position="23"/>
        <end position="222"/>
    </location>
</feature>
<feature type="domain" description="Cytochrome c" evidence="7">
    <location>
        <begin position="127"/>
        <end position="217"/>
    </location>
</feature>
<comment type="caution">
    <text evidence="8">The sequence shown here is derived from an EMBL/GenBank/DDBJ whole genome shotgun (WGS) entry which is preliminary data.</text>
</comment>
<dbReference type="InterPro" id="IPR009056">
    <property type="entry name" value="Cyt_c-like_dom"/>
</dbReference>